<dbReference type="PROSITE" id="PS51786">
    <property type="entry name" value="LON_PROTEOLYTIC"/>
    <property type="match status" value="1"/>
</dbReference>
<evidence type="ECO:0000256" key="2">
    <source>
        <dbReference type="ARBA" id="ARBA00022801"/>
    </source>
</evidence>
<keyword evidence="9" id="KW-1185">Reference proteome</keyword>
<dbReference type="Gene3D" id="3.30.230.10">
    <property type="match status" value="1"/>
</dbReference>
<dbReference type="EMBL" id="MIJF01000010">
    <property type="protein sequence ID" value="OEF99996.1"/>
    <property type="molecule type" value="Genomic_DNA"/>
</dbReference>
<evidence type="ECO:0000313" key="8">
    <source>
        <dbReference type="EMBL" id="OEF99996.1"/>
    </source>
</evidence>
<dbReference type="CDD" id="cd00009">
    <property type="entry name" value="AAA"/>
    <property type="match status" value="1"/>
</dbReference>
<dbReference type="InterPro" id="IPR027065">
    <property type="entry name" value="Lon_Prtase"/>
</dbReference>
<dbReference type="GO" id="GO:0030163">
    <property type="term" value="P:protein catabolic process"/>
    <property type="evidence" value="ECO:0007669"/>
    <property type="project" value="InterPro"/>
</dbReference>
<dbReference type="RefSeq" id="WP_069656137.1">
    <property type="nucleotide sequence ID" value="NZ_MIJF01000010.1"/>
</dbReference>
<dbReference type="STRING" id="337097.BHF71_06905"/>
<dbReference type="InterPro" id="IPR020568">
    <property type="entry name" value="Ribosomal_Su5_D2-typ_SF"/>
</dbReference>
<dbReference type="GO" id="GO:0004252">
    <property type="term" value="F:serine-type endopeptidase activity"/>
    <property type="evidence" value="ECO:0007669"/>
    <property type="project" value="UniProtKB-UniRule"/>
</dbReference>
<evidence type="ECO:0000256" key="4">
    <source>
        <dbReference type="ARBA" id="ARBA00026070"/>
    </source>
</evidence>
<dbReference type="EC" id="3.4.21.53" evidence="5"/>
<feature type="domain" description="Lon proteolytic" evidence="7">
    <location>
        <begin position="349"/>
        <end position="537"/>
    </location>
</feature>
<dbReference type="SUPFAM" id="SSF52540">
    <property type="entry name" value="P-loop containing nucleoside triphosphate hydrolases"/>
    <property type="match status" value="1"/>
</dbReference>
<keyword evidence="6" id="KW-0812">Transmembrane</keyword>
<evidence type="ECO:0000256" key="3">
    <source>
        <dbReference type="ARBA" id="ARBA00022825"/>
    </source>
</evidence>
<dbReference type="Proteomes" id="UP000243739">
    <property type="component" value="Unassembled WGS sequence"/>
</dbReference>
<feature type="active site" evidence="5">
    <location>
        <position position="447"/>
    </location>
</feature>
<feature type="transmembrane region" description="Helical" evidence="6">
    <location>
        <begin position="6"/>
        <end position="26"/>
    </location>
</feature>
<dbReference type="GO" id="GO:0004176">
    <property type="term" value="F:ATP-dependent peptidase activity"/>
    <property type="evidence" value="ECO:0007669"/>
    <property type="project" value="UniProtKB-UniRule"/>
</dbReference>
<keyword evidence="2 5" id="KW-0378">Hydrolase</keyword>
<dbReference type="Pfam" id="PF01078">
    <property type="entry name" value="Mg_chelatase"/>
    <property type="match status" value="1"/>
</dbReference>
<dbReference type="InterPro" id="IPR000523">
    <property type="entry name" value="Mg_chelatse_chII-like_cat_dom"/>
</dbReference>
<reference evidence="8 9" key="1">
    <citation type="submission" date="2016-09" db="EMBL/GenBank/DDBJ databases">
        <title>Draft genome sequence for the type strain of Vulcanibacillus modesticaldus BR, a strictly anaerobic, moderately thermophilic, and nitrate-reducing bacterium from deep sea-hydrothermal vents of the Mid-Atlantic Ridge.</title>
        <authorList>
            <person name="Abin C.A."/>
            <person name="Hollibaugh J.T."/>
        </authorList>
    </citation>
    <scope>NUCLEOTIDE SEQUENCE [LARGE SCALE GENOMIC DNA]</scope>
    <source>
        <strain evidence="8 9">BR</strain>
    </source>
</reference>
<keyword evidence="1 5" id="KW-0645">Protease</keyword>
<feature type="active site" evidence="5">
    <location>
        <position position="490"/>
    </location>
</feature>
<dbReference type="InterPro" id="IPR014721">
    <property type="entry name" value="Ribsml_uS5_D2-typ_fold_subgr"/>
</dbReference>
<gene>
    <name evidence="8" type="ORF">BHF71_06905</name>
</gene>
<proteinExistence type="inferred from homology"/>
<dbReference type="PANTHER" id="PTHR10046">
    <property type="entry name" value="ATP DEPENDENT LON PROTEASE FAMILY MEMBER"/>
    <property type="match status" value="1"/>
</dbReference>
<dbReference type="InterPro" id="IPR008268">
    <property type="entry name" value="Peptidase_S16_AS"/>
</dbReference>
<name>A0A1D2YWG6_9BACI</name>
<accession>A0A1D2YWG6</accession>
<protein>
    <recommendedName>
        <fullName evidence="5">endopeptidase La</fullName>
        <ecNumber evidence="5">3.4.21.53</ecNumber>
    </recommendedName>
</protein>
<evidence type="ECO:0000256" key="6">
    <source>
        <dbReference type="SAM" id="Phobius"/>
    </source>
</evidence>
<evidence type="ECO:0000256" key="1">
    <source>
        <dbReference type="ARBA" id="ARBA00022670"/>
    </source>
</evidence>
<dbReference type="InterPro" id="IPR014251">
    <property type="entry name" value="Spore_LonB"/>
</dbReference>
<keyword evidence="6" id="KW-0472">Membrane</keyword>
<dbReference type="Gene3D" id="3.40.50.300">
    <property type="entry name" value="P-loop containing nucleotide triphosphate hydrolases"/>
    <property type="match status" value="1"/>
</dbReference>
<dbReference type="GO" id="GO:0006508">
    <property type="term" value="P:proteolysis"/>
    <property type="evidence" value="ECO:0007669"/>
    <property type="project" value="UniProtKB-KW"/>
</dbReference>
<evidence type="ECO:0000259" key="7">
    <source>
        <dbReference type="PROSITE" id="PS51786"/>
    </source>
</evidence>
<evidence type="ECO:0000313" key="9">
    <source>
        <dbReference type="Proteomes" id="UP000243739"/>
    </source>
</evidence>
<dbReference type="InterPro" id="IPR003593">
    <property type="entry name" value="AAA+_ATPase"/>
</dbReference>
<organism evidence="8 9">
    <name type="scientific">Vulcanibacillus modesticaldus</name>
    <dbReference type="NCBI Taxonomy" id="337097"/>
    <lineage>
        <taxon>Bacteria</taxon>
        <taxon>Bacillati</taxon>
        <taxon>Bacillota</taxon>
        <taxon>Bacilli</taxon>
        <taxon>Bacillales</taxon>
        <taxon>Bacillaceae</taxon>
        <taxon>Vulcanibacillus</taxon>
    </lineage>
</organism>
<dbReference type="GO" id="GO:0005524">
    <property type="term" value="F:ATP binding"/>
    <property type="evidence" value="ECO:0007669"/>
    <property type="project" value="InterPro"/>
</dbReference>
<dbReference type="InterPro" id="IPR008269">
    <property type="entry name" value="Lon_proteolytic"/>
</dbReference>
<dbReference type="InterPro" id="IPR025943">
    <property type="entry name" value="Sigma_54_int_dom_ATP-bd_2"/>
</dbReference>
<comment type="similarity">
    <text evidence="5">Belongs to the peptidase S16 family.</text>
</comment>
<dbReference type="InterPro" id="IPR027417">
    <property type="entry name" value="P-loop_NTPase"/>
</dbReference>
<comment type="catalytic activity">
    <reaction evidence="5">
        <text>Hydrolysis of proteins in presence of ATP.</text>
        <dbReference type="EC" id="3.4.21.53"/>
    </reaction>
</comment>
<dbReference type="PROSITE" id="PS00676">
    <property type="entry name" value="SIGMA54_INTERACT_2"/>
    <property type="match status" value="1"/>
</dbReference>
<keyword evidence="6" id="KW-1133">Transmembrane helix</keyword>
<dbReference type="SMART" id="SM00382">
    <property type="entry name" value="AAA"/>
    <property type="match status" value="1"/>
</dbReference>
<dbReference type="PROSITE" id="PS01046">
    <property type="entry name" value="LON_SER"/>
    <property type="match status" value="1"/>
</dbReference>
<dbReference type="PRINTS" id="PR00830">
    <property type="entry name" value="ENDOLAPTASE"/>
</dbReference>
<dbReference type="SUPFAM" id="SSF54211">
    <property type="entry name" value="Ribosomal protein S5 domain 2-like"/>
    <property type="match status" value="1"/>
</dbReference>
<evidence type="ECO:0000256" key="5">
    <source>
        <dbReference type="PROSITE-ProRule" id="PRU01122"/>
    </source>
</evidence>
<sequence>MNLTALIIIVQLFFGIVIGLYFWNLLKNQHNTRTSIDRESRKEFDKLQRLREISLTEPLVEKTRPSNFAEIIGQEEGLRALRAALCSPNPQHVIIYGPPGIGKTAAARLVLEEAKRLPYSPFNENSKFVEVDATTARFDERGIADPLIGSVHDPIYQGAGAMGQAGIPQPKPGAVTKAHGGILFIDEIGELHPIQMNKLLKVLEDRKVILESAYYSSEDTNIPKHIHDIFQNGLPADFRLVGATTRQPDEIPPAIRSRCLEIFFKPLSTDNIATIIKNALNKIELEYEPGVVEIAKRYVSNGREAVNLVQIAAGIALSEQRKKILTKDIEWVINNSQLTPRPEKKVSDHPEIGVVNGLAVYGPNMGVLLDIEVTAKKVTKSSGKIKITGVVEEEEIGGNQKTIRRKSMVLGSLENVLTVLNSTTDIDPYDYDIHVNFPGGTPIDGPSAGITMATAIYSAIKKIPVDPKIAMTGELSIFGKVKPIGGVVAKIEAAKEAGVEKVIIPKENWQEIFKDIKDIEIIKVENIQEVLEIVLIEKKNEGFTSIKDVLPASATLNFKSLN</sequence>
<comment type="subunit">
    <text evidence="4">Homohexamer. Organized in a ring with a central cavity.</text>
</comment>
<comment type="caution">
    <text evidence="8">The sequence shown here is derived from an EMBL/GenBank/DDBJ whole genome shotgun (WGS) entry which is preliminary data.</text>
</comment>
<dbReference type="AlphaFoldDB" id="A0A1D2YWG6"/>
<dbReference type="NCBIfam" id="TIGR02902">
    <property type="entry name" value="spore_lonB"/>
    <property type="match status" value="1"/>
</dbReference>
<keyword evidence="3 5" id="KW-0720">Serine protease</keyword>
<dbReference type="OrthoDB" id="2318150at2"/>
<dbReference type="Pfam" id="PF05362">
    <property type="entry name" value="Lon_C"/>
    <property type="match status" value="1"/>
</dbReference>